<feature type="transmembrane region" description="Helical" evidence="1">
    <location>
        <begin position="21"/>
        <end position="44"/>
    </location>
</feature>
<accession>A0A382HKD6</accession>
<dbReference type="InterPro" id="IPR045936">
    <property type="entry name" value="DUF6356"/>
</dbReference>
<proteinExistence type="predicted"/>
<evidence type="ECO:0000256" key="1">
    <source>
        <dbReference type="SAM" id="Phobius"/>
    </source>
</evidence>
<keyword evidence="1" id="KW-0812">Transmembrane</keyword>
<dbReference type="Pfam" id="PF19883">
    <property type="entry name" value="DUF6356"/>
    <property type="match status" value="1"/>
</dbReference>
<evidence type="ECO:0000313" key="2">
    <source>
        <dbReference type="EMBL" id="SVB86971.1"/>
    </source>
</evidence>
<organism evidence="2">
    <name type="scientific">marine metagenome</name>
    <dbReference type="NCBI Taxonomy" id="408172"/>
    <lineage>
        <taxon>unclassified sequences</taxon>
        <taxon>metagenomes</taxon>
        <taxon>ecological metagenomes</taxon>
    </lineage>
</organism>
<reference evidence="2" key="1">
    <citation type="submission" date="2018-05" db="EMBL/GenBank/DDBJ databases">
        <authorList>
            <person name="Lanie J.A."/>
            <person name="Ng W.-L."/>
            <person name="Kazmierczak K.M."/>
            <person name="Andrzejewski T.M."/>
            <person name="Davidsen T.M."/>
            <person name="Wayne K.J."/>
            <person name="Tettelin H."/>
            <person name="Glass J.I."/>
            <person name="Rusch D."/>
            <person name="Podicherti R."/>
            <person name="Tsui H.-C.T."/>
            <person name="Winkler M.E."/>
        </authorList>
    </citation>
    <scope>NUCLEOTIDE SEQUENCE</scope>
</reference>
<dbReference type="EMBL" id="UINC01061420">
    <property type="protein sequence ID" value="SVB86971.1"/>
    <property type="molecule type" value="Genomic_DNA"/>
</dbReference>
<keyword evidence="1" id="KW-1133">Transmembrane helix</keyword>
<name>A0A382HKD6_9ZZZZ</name>
<keyword evidence="1" id="KW-0472">Membrane</keyword>
<dbReference type="AlphaFoldDB" id="A0A382HKD6"/>
<gene>
    <name evidence="2" type="ORF">METZ01_LOCUS239825</name>
</gene>
<protein>
    <submittedName>
        <fullName evidence="2">Uncharacterized protein</fullName>
    </submittedName>
</protein>
<sequence length="69" mass="8304">MVIKESKKHLINNDMTYWKHFIFAFLFMIECLKMTLALMVHMFVPGFFTTYSSDKTRENAKMIEEMESK</sequence>